<proteinExistence type="predicted"/>
<comment type="caution">
    <text evidence="1">The sequence shown here is derived from an EMBL/GenBank/DDBJ whole genome shotgun (WGS) entry which is preliminary data.</text>
</comment>
<organism evidence="1 2">
    <name type="scientific">Pristionchus fissidentatus</name>
    <dbReference type="NCBI Taxonomy" id="1538716"/>
    <lineage>
        <taxon>Eukaryota</taxon>
        <taxon>Metazoa</taxon>
        <taxon>Ecdysozoa</taxon>
        <taxon>Nematoda</taxon>
        <taxon>Chromadorea</taxon>
        <taxon>Rhabditida</taxon>
        <taxon>Rhabditina</taxon>
        <taxon>Diplogasteromorpha</taxon>
        <taxon>Diplogasteroidea</taxon>
        <taxon>Neodiplogasteridae</taxon>
        <taxon>Pristionchus</taxon>
    </lineage>
</organism>
<accession>A0AAV5WHD4</accession>
<feature type="non-terminal residue" evidence="1">
    <location>
        <position position="1"/>
    </location>
</feature>
<dbReference type="Proteomes" id="UP001432322">
    <property type="component" value="Unassembled WGS sequence"/>
</dbReference>
<dbReference type="EMBL" id="BTSY01000005">
    <property type="protein sequence ID" value="GMT30149.1"/>
    <property type="molecule type" value="Genomic_DNA"/>
</dbReference>
<keyword evidence="2" id="KW-1185">Reference proteome</keyword>
<evidence type="ECO:0000313" key="1">
    <source>
        <dbReference type="EMBL" id="GMT30149.1"/>
    </source>
</evidence>
<gene>
    <name evidence="1" type="ORF">PFISCL1PPCAC_21446</name>
</gene>
<protein>
    <submittedName>
        <fullName evidence="1">Uncharacterized protein</fullName>
    </submittedName>
</protein>
<evidence type="ECO:0000313" key="2">
    <source>
        <dbReference type="Proteomes" id="UP001432322"/>
    </source>
</evidence>
<sequence>SSLSLPSQPLNNNVHTFAITSIAGSTRPKTFPLKYRHANNSKEDLKICHYIWTQVATPERHLHSPSRPSMEAKVQEMNENINRWIR</sequence>
<name>A0AAV5WHD4_9BILA</name>
<reference evidence="1" key="1">
    <citation type="submission" date="2023-10" db="EMBL/GenBank/DDBJ databases">
        <title>Genome assembly of Pristionchus species.</title>
        <authorList>
            <person name="Yoshida K."/>
            <person name="Sommer R.J."/>
        </authorList>
    </citation>
    <scope>NUCLEOTIDE SEQUENCE</scope>
    <source>
        <strain evidence="1">RS5133</strain>
    </source>
</reference>
<dbReference type="AlphaFoldDB" id="A0AAV5WHD4"/>